<accession>A0AAC9FGB4</accession>
<evidence type="ECO:0000313" key="1">
    <source>
        <dbReference type="EMBL" id="AMU91305.1"/>
    </source>
</evidence>
<organism evidence="1 2">
    <name type="scientific">Sphingopyxis macrogoltabida</name>
    <name type="common">Sphingomonas macrogoltabidus</name>
    <dbReference type="NCBI Taxonomy" id="33050"/>
    <lineage>
        <taxon>Bacteria</taxon>
        <taxon>Pseudomonadati</taxon>
        <taxon>Pseudomonadota</taxon>
        <taxon>Alphaproteobacteria</taxon>
        <taxon>Sphingomonadales</taxon>
        <taxon>Sphingomonadaceae</taxon>
        <taxon>Sphingopyxis</taxon>
    </lineage>
</organism>
<gene>
    <name evidence="1" type="ORF">ATM17_20025</name>
</gene>
<proteinExistence type="predicted"/>
<dbReference type="AlphaFoldDB" id="A0AAC9FGB4"/>
<name>A0AAC9FGB4_SPHMC</name>
<dbReference type="EMBL" id="CP013344">
    <property type="protein sequence ID" value="AMU91305.1"/>
    <property type="molecule type" value="Genomic_DNA"/>
</dbReference>
<reference evidence="1 2" key="2">
    <citation type="journal article" date="2016" name="Genome Announc.">
        <title>Complete Genome Sequence of Sphingopyxis macrogoltabida Strain 203N (NBRC 111659), a Polyethylene Glycol Degrader.</title>
        <authorList>
            <person name="Ohtsubo Y."/>
            <person name="Nonoyama S."/>
            <person name="Nagata Y."/>
            <person name="Numata M."/>
            <person name="Tsuchikane K."/>
            <person name="Hosoyama A."/>
            <person name="Yamazoe A."/>
            <person name="Tsuda M."/>
            <person name="Fujita N."/>
            <person name="Kawai F."/>
        </authorList>
    </citation>
    <scope>NUCLEOTIDE SEQUENCE [LARGE SCALE GENOMIC DNA]</scope>
    <source>
        <strain evidence="1 2">203N</strain>
    </source>
</reference>
<sequence length="74" mass="8160">MAQCEERRRRNMSIFQGFSTKQWAILIKSLRDAQMASISARKPLGKAASLPSASFGPICSPFGRLDGVEIEYGP</sequence>
<dbReference type="Proteomes" id="UP000076088">
    <property type="component" value="Chromosome"/>
</dbReference>
<evidence type="ECO:0000313" key="2">
    <source>
        <dbReference type="Proteomes" id="UP000076088"/>
    </source>
</evidence>
<protein>
    <submittedName>
        <fullName evidence="1">Uncharacterized protein</fullName>
    </submittedName>
</protein>
<dbReference type="KEGG" id="smaz:LH19_19475"/>
<keyword evidence="2" id="KW-1185">Reference proteome</keyword>
<reference evidence="2" key="1">
    <citation type="submission" date="2015-11" db="EMBL/GenBank/DDBJ databases">
        <title>Complete genome sequence of a polyethylene-glycol degrader Sphingopyxis macrogoltabida 203N (NBRC 111659).</title>
        <authorList>
            <person name="Yoshiyuki O."/>
            <person name="Shouta N."/>
            <person name="Nagata Y."/>
            <person name="Numata M."/>
            <person name="Tsuchikane K."/>
            <person name="Hosoyama A."/>
            <person name="Yamazoe A."/>
            <person name="Tsuda M."/>
            <person name="Fujita N."/>
            <person name="Kawai F."/>
        </authorList>
    </citation>
    <scope>NUCLEOTIDE SEQUENCE [LARGE SCALE GENOMIC DNA]</scope>
    <source>
        <strain evidence="2">203N</strain>
    </source>
</reference>